<dbReference type="InterPro" id="IPR018709">
    <property type="entry name" value="CoA_activase_DUF2229"/>
</dbReference>
<evidence type="ECO:0000259" key="1">
    <source>
        <dbReference type="Pfam" id="PF09989"/>
    </source>
</evidence>
<dbReference type="PANTHER" id="PTHR32329">
    <property type="entry name" value="BIFUNCTIONAL PROTEIN [INCLUDES 2-HYDROXYACYL-COA DEHYDRATASE (N-TER) AND ITS ACTIVATOR DOMAIN (C_TERM)-RELATED"/>
    <property type="match status" value="1"/>
</dbReference>
<name>A0ABZ3IWE5_SPOA4</name>
<dbReference type="EMBL" id="CP155571">
    <property type="protein sequence ID" value="XFO70387.1"/>
    <property type="molecule type" value="Genomic_DNA"/>
</dbReference>
<dbReference type="PANTHER" id="PTHR32329:SF2">
    <property type="entry name" value="BIFUNCTIONAL PROTEIN [INCLUDES 2-HYDROXYACYL-COA DEHYDRATASE (N-TER) AND ITS ACTIVATOR DOMAIN (C_TERM)"/>
    <property type="match status" value="1"/>
</dbReference>
<accession>A0ABZ3IWE5</accession>
<dbReference type="InterPro" id="IPR051805">
    <property type="entry name" value="Dehydratase_Activator_Redct"/>
</dbReference>
<dbReference type="Proteomes" id="UP000216052">
    <property type="component" value="Chromosome"/>
</dbReference>
<proteinExistence type="predicted"/>
<keyword evidence="3" id="KW-1185">Reference proteome</keyword>
<protein>
    <recommendedName>
        <fullName evidence="1">DUF2229 domain-containing protein</fullName>
    </recommendedName>
</protein>
<dbReference type="Pfam" id="PF09989">
    <property type="entry name" value="DUF2229"/>
    <property type="match status" value="1"/>
</dbReference>
<organism evidence="2 3">
    <name type="scientific">Sporomusa acidovorans (strain ATCC 49682 / DSM 3132 / Mol)</name>
    <dbReference type="NCBI Taxonomy" id="1123286"/>
    <lineage>
        <taxon>Bacteria</taxon>
        <taxon>Bacillati</taxon>
        <taxon>Bacillota</taxon>
        <taxon>Negativicutes</taxon>
        <taxon>Selenomonadales</taxon>
        <taxon>Sporomusaceae</taxon>
        <taxon>Sporomusa</taxon>
    </lineage>
</organism>
<dbReference type="RefSeq" id="WP_245692652.1">
    <property type="nucleotide sequence ID" value="NZ_CP155571.1"/>
</dbReference>
<sequence>MGDFRSDSKDVGVVRVRVGIPQGLLHFQYGAVMERFLAELGAEVVLSGETSRHTLDCGSVLDEVCLPAKVFFGHACHLRNQVDYLFLPRVVSIRPGQYTCPKIIGMPDLLRNNVGNLPAIIDINIDMRQKSRQIYQAVIAVGRFFGRGVAASLYAWFKAWQYRAQVRRGPLAWAYDGRPQLALIGHPYIVYDRQISFDTLGKLNKLGMQVITPEMVDAGEINRAAARLEKQLYWSNSHTIAGAAMALMTGDRPLSGIIFMTCFACGPDALVGELIKQQAGKRNIPCMQLSLDEHTAEAGLVTRLEAFADMLKRRQAL</sequence>
<evidence type="ECO:0000313" key="2">
    <source>
        <dbReference type="EMBL" id="XFO70387.1"/>
    </source>
</evidence>
<feature type="domain" description="DUF2229" evidence="1">
    <location>
        <begin position="17"/>
        <end position="216"/>
    </location>
</feature>
<dbReference type="Gene3D" id="3.40.50.11900">
    <property type="match status" value="1"/>
</dbReference>
<reference evidence="2" key="1">
    <citation type="submission" date="2024-05" db="EMBL/GenBank/DDBJ databases">
        <title>Isolation and characterization of Sporomusa carbonis sp. nov., a carboxydotrophic hydrogenogen in the genus of Sporomusa isolated from a charcoal burning pile.</title>
        <authorList>
            <person name="Boeer T."/>
            <person name="Rosenbaum F."/>
            <person name="Eysell L."/>
            <person name="Mueller V."/>
            <person name="Daniel R."/>
            <person name="Poehlein A."/>
        </authorList>
    </citation>
    <scope>NUCLEOTIDE SEQUENCE [LARGE SCALE GENOMIC DNA]</scope>
    <source>
        <strain evidence="2">DSM 3132</strain>
    </source>
</reference>
<evidence type="ECO:0000313" key="3">
    <source>
        <dbReference type="Proteomes" id="UP000216052"/>
    </source>
</evidence>
<gene>
    <name evidence="2" type="ORF">SPACI_003750</name>
</gene>